<gene>
    <name evidence="1" type="ORF">SAMN05443529_12427</name>
</gene>
<name>A0A1G8H2H4_9FIRM</name>
<keyword evidence="2" id="KW-1185">Reference proteome</keyword>
<evidence type="ECO:0000313" key="2">
    <source>
        <dbReference type="Proteomes" id="UP000198656"/>
    </source>
</evidence>
<accession>A0A1G8H2H4</accession>
<evidence type="ECO:0000313" key="1">
    <source>
        <dbReference type="EMBL" id="SDI00751.1"/>
    </source>
</evidence>
<protein>
    <submittedName>
        <fullName evidence="1">Uncharacterized protein</fullName>
    </submittedName>
</protein>
<dbReference type="STRING" id="1121419.SAMN05443529_12427"/>
<dbReference type="Proteomes" id="UP000198656">
    <property type="component" value="Unassembled WGS sequence"/>
</dbReference>
<organism evidence="1 2">
    <name type="scientific">Desulfosporosinus hippei DSM 8344</name>
    <dbReference type="NCBI Taxonomy" id="1121419"/>
    <lineage>
        <taxon>Bacteria</taxon>
        <taxon>Bacillati</taxon>
        <taxon>Bacillota</taxon>
        <taxon>Clostridia</taxon>
        <taxon>Eubacteriales</taxon>
        <taxon>Desulfitobacteriaceae</taxon>
        <taxon>Desulfosporosinus</taxon>
    </lineage>
</organism>
<dbReference type="RefSeq" id="WP_282433769.1">
    <property type="nucleotide sequence ID" value="NZ_FNCP01000024.1"/>
</dbReference>
<dbReference type="AlphaFoldDB" id="A0A1G8H2H4"/>
<reference evidence="2" key="1">
    <citation type="submission" date="2016-10" db="EMBL/GenBank/DDBJ databases">
        <authorList>
            <person name="Varghese N."/>
            <person name="Submissions S."/>
        </authorList>
    </citation>
    <scope>NUCLEOTIDE SEQUENCE [LARGE SCALE GENOMIC DNA]</scope>
    <source>
        <strain evidence="2">DSM 8344</strain>
    </source>
</reference>
<sequence>MKIYVKPALEYVKLTAEEKFANASTCVDYGQCANGFRYAY</sequence>
<dbReference type="EMBL" id="FNCP01000024">
    <property type="protein sequence ID" value="SDI00751.1"/>
    <property type="molecule type" value="Genomic_DNA"/>
</dbReference>
<proteinExistence type="predicted"/>